<protein>
    <submittedName>
        <fullName evidence="2">Uncharacterized protein</fullName>
    </submittedName>
</protein>
<dbReference type="VEuPathDB" id="TriTrypDB:LdBPK_280320.1"/>
<dbReference type="OrthoDB" id="246450at2759"/>
<dbReference type="InterPro" id="IPR042231">
    <property type="entry name" value="Cho/carn_acyl_trans_2"/>
</dbReference>
<dbReference type="VEuPathDB" id="TriTrypDB:LdCL_280009300"/>
<organism evidence="2 3">
    <name type="scientific">Leishmania donovani</name>
    <dbReference type="NCBI Taxonomy" id="5661"/>
    <lineage>
        <taxon>Eukaryota</taxon>
        <taxon>Discoba</taxon>
        <taxon>Euglenozoa</taxon>
        <taxon>Kinetoplastea</taxon>
        <taxon>Metakinetoplastina</taxon>
        <taxon>Trypanosomatida</taxon>
        <taxon>Trypanosomatidae</taxon>
        <taxon>Leishmaniinae</taxon>
        <taxon>Leishmania</taxon>
    </lineage>
</organism>
<evidence type="ECO:0000313" key="3">
    <source>
        <dbReference type="Proteomes" id="UP000274082"/>
    </source>
</evidence>
<gene>
    <name evidence="2" type="ORF">LdCL_280009300</name>
</gene>
<dbReference type="AlphaFoldDB" id="A0A3S7X198"/>
<evidence type="ECO:0000256" key="1">
    <source>
        <dbReference type="SAM" id="MobiDB-lite"/>
    </source>
</evidence>
<dbReference type="Gene3D" id="3.30.559.70">
    <property type="entry name" value="Choline/Carnitine o-acyltransferase, domain 2"/>
    <property type="match status" value="1"/>
</dbReference>
<dbReference type="Proteomes" id="UP000274082">
    <property type="component" value="Chromosome 28"/>
</dbReference>
<keyword evidence="3" id="KW-1185">Reference proteome</keyword>
<evidence type="ECO:0000313" key="2">
    <source>
        <dbReference type="EMBL" id="AYU80197.1"/>
    </source>
</evidence>
<dbReference type="VEuPathDB" id="TriTrypDB:LDHU3_28.0550"/>
<accession>A0A3S7X198</accession>
<feature type="region of interest" description="Disordered" evidence="1">
    <location>
        <begin position="1"/>
        <end position="26"/>
    </location>
</feature>
<name>A0A3S7X198_LEIDO</name>
<feature type="compositionally biased region" description="Basic residues" evidence="1">
    <location>
        <begin position="1"/>
        <end position="10"/>
    </location>
</feature>
<dbReference type="EMBL" id="CP029527">
    <property type="protein sequence ID" value="AYU80197.1"/>
    <property type="molecule type" value="Genomic_DNA"/>
</dbReference>
<sequence>MASASKKKNGVKVQFDSEGTAGAPNVQSPFVSAAHNTVWPYDAAAHNRGGHTIFTAAANAMCGRPNGTYDCDEAWTTERVSHARLQTTESPLETRPSIGSAPVVSHGLTPAHDVLYEEWLGHIAAYRASPLQYPHHIICMTAPAVASSAFSTSDASPRQALLQVATVLYQLLAAYLRRCNKQPLASEHEADERVPSRVFASLLGSAVYNTNFSEPPLEQKDTTFDWVVPTGQGVSDVPGSGVERDSVAAIGSAPVSPVTAHMMRMRARQPPAPPRRYDALSVVSCVDAAHVNVCVGQHFYKLCVMDKREGRLRGVASLAADLEALHAHHLSLGHTDVLPGASPATRQDRKDLDTMFANLSCLADEIAFDVRRRLRVSSEVNAYSLDVLESGLCTLVLREDDTVSGFESAGSHVTPVAQWLHSVCCLETSLAHPEEWTMRLQALVVPLQAGMEWVRSALTQPSDVVFTGDVASDPIPRDACVVAGGVADHGATPRKVNPATHELSTPVDVRGNVEHLELWLPQKHRVPLKPYAAPVWNRAAAQHPLPDVSSCACTLVDFCMCLLRVTAEWKRDGRLPASSEAMRWRPNVVIAVQPPRGGAPSLMALDLPAVQHFYEVLASPPLLFAVDTRRRVEAEARAEVAALLNRSWYTTSTVRTPPKDGSAPSRWSEGVETAANGVLSRGDVCISFAVLPLQAAPLSDVTTRAPVVSRLLSDVAFPSSLIVNCAAQQTAAEVRARASHSALVDVVVGADTPAAAPVVGEFAAALASCMRDRR</sequence>
<reference evidence="2 3" key="1">
    <citation type="journal article" date="2018" name="Sci. Rep.">
        <title>A complete Leishmania donovani reference genome identifies novel genetic variations associated with virulence.</title>
        <authorList>
            <person name="Lypaczewski P."/>
            <person name="Hoshizaki J."/>
            <person name="Zhang W.-W."/>
            <person name="McCall L.-I."/>
            <person name="Torcivia-Rodriguez J."/>
            <person name="Simonyan V."/>
            <person name="Kaur A."/>
            <person name="Dewar K."/>
            <person name="Matlashewski G."/>
        </authorList>
    </citation>
    <scope>NUCLEOTIDE SEQUENCE [LARGE SCALE GENOMIC DNA]</scope>
    <source>
        <strain evidence="2 3">LdCL</strain>
    </source>
</reference>
<dbReference type="SUPFAM" id="SSF52777">
    <property type="entry name" value="CoA-dependent acyltransferases"/>
    <property type="match status" value="1"/>
</dbReference>
<proteinExistence type="predicted"/>